<sequence length="338" mass="39631">MNPEKNLYPYTQESSLEQALNFEIAQVWHTRSEGTYRSFDKTHIYWCSLKHPEHQKAVVIVNGRIESAWKYQELCYDLFRQGFDVYTYDHRGQGRSERLTEDRQIGHVHEFQDYVTDLKALVEHFDLGHYQERFLLAHSMGGAIATRYIQTTPAHPFSALALSAPMFGVNMPWYLRPWALLITQIMAAVTLKPSYAPGYGPYHAKPFHLNLLTHSETRYQLFRELYEAHPELQIGGPSHRWVWQSLMATKQCLQLTRQIKIPMLILQAGEEAIVCNRAQIRLFKKLSRTQKRAALCRIAGARHELLFEQDAYRNQTLDHILRFFADSTIDHKRQHHRP</sequence>
<dbReference type="RefSeq" id="WP_001067680.1">
    <property type="nucleotide sequence ID" value="NC_009457.1"/>
</dbReference>
<dbReference type="PATRIC" id="fig|345073.21.peg.44"/>
<evidence type="ECO:0000259" key="1">
    <source>
        <dbReference type="Pfam" id="PF12146"/>
    </source>
</evidence>
<name>A0A0H3ANI9_VIBC3</name>
<evidence type="ECO:0000313" key="2">
    <source>
        <dbReference type="EMBL" id="ABQ22124.1"/>
    </source>
</evidence>
<evidence type="ECO:0000313" key="3">
    <source>
        <dbReference type="Proteomes" id="UP000000249"/>
    </source>
</evidence>
<dbReference type="OrthoDB" id="9788260at2"/>
<dbReference type="Pfam" id="PF12146">
    <property type="entry name" value="Hydrolase_4"/>
    <property type="match status" value="1"/>
</dbReference>
<proteinExistence type="predicted"/>
<dbReference type="SUPFAM" id="SSF53474">
    <property type="entry name" value="alpha/beta-Hydrolases"/>
    <property type="match status" value="1"/>
</dbReference>
<dbReference type="eggNOG" id="COG2267">
    <property type="taxonomic scope" value="Bacteria"/>
</dbReference>
<dbReference type="AlphaFoldDB" id="A0A0H3ANI9"/>
<dbReference type="EMBL" id="CP000627">
    <property type="protein sequence ID" value="ABQ22124.1"/>
    <property type="molecule type" value="Genomic_DNA"/>
</dbReference>
<reference evidence="2 3" key="1">
    <citation type="submission" date="2007-03" db="EMBL/GenBank/DDBJ databases">
        <authorList>
            <person name="Heidelberg J."/>
        </authorList>
    </citation>
    <scope>NUCLEOTIDE SEQUENCE [LARGE SCALE GENOMIC DNA]</scope>
    <source>
        <strain evidence="3">ATCC 39541 / Classical Ogawa 395 / O395</strain>
    </source>
</reference>
<dbReference type="KEGG" id="vcr:VC395_0045"/>
<dbReference type="InterPro" id="IPR029058">
    <property type="entry name" value="AB_hydrolase_fold"/>
</dbReference>
<accession>A0A0H3ANI9</accession>
<organism evidence="2 3">
    <name type="scientific">Vibrio cholerae serotype O1 (strain ATCC 39541 / Classical Ogawa 395 / O395)</name>
    <dbReference type="NCBI Taxonomy" id="345073"/>
    <lineage>
        <taxon>Bacteria</taxon>
        <taxon>Pseudomonadati</taxon>
        <taxon>Pseudomonadota</taxon>
        <taxon>Gammaproteobacteria</taxon>
        <taxon>Vibrionales</taxon>
        <taxon>Vibrionaceae</taxon>
        <taxon>Vibrio</taxon>
    </lineage>
</organism>
<dbReference type="InterPro" id="IPR022742">
    <property type="entry name" value="Hydrolase_4"/>
</dbReference>
<gene>
    <name evidence="2" type="primary">lypA</name>
    <name evidence="2" type="ordered locus">VC0395_A2385</name>
</gene>
<dbReference type="InterPro" id="IPR051044">
    <property type="entry name" value="MAG_DAG_Lipase"/>
</dbReference>
<dbReference type="KEGG" id="vco:VC0395_A2385"/>
<feature type="domain" description="Serine aminopeptidase S33" evidence="1">
    <location>
        <begin position="53"/>
        <end position="310"/>
    </location>
</feature>
<dbReference type="Proteomes" id="UP000000249">
    <property type="component" value="Chromosome 1"/>
</dbReference>
<protein>
    <submittedName>
        <fullName evidence="2">Lysophospholipase L2</fullName>
    </submittedName>
</protein>
<dbReference type="PANTHER" id="PTHR11614">
    <property type="entry name" value="PHOSPHOLIPASE-RELATED"/>
    <property type="match status" value="1"/>
</dbReference>
<dbReference type="Gene3D" id="3.40.50.1820">
    <property type="entry name" value="alpha/beta hydrolase"/>
    <property type="match status" value="1"/>
</dbReference>